<dbReference type="InterPro" id="IPR000780">
    <property type="entry name" value="CheR_MeTrfase"/>
</dbReference>
<dbReference type="PROSITE" id="PS50112">
    <property type="entry name" value="PAS"/>
    <property type="match status" value="1"/>
</dbReference>
<dbReference type="InterPro" id="IPR000673">
    <property type="entry name" value="Sig_transdc_resp-reg_Me-estase"/>
</dbReference>
<feature type="domain" description="CheB-type methylesterase" evidence="11">
    <location>
        <begin position="1"/>
        <end position="188"/>
    </location>
</feature>
<evidence type="ECO:0000256" key="2">
    <source>
        <dbReference type="ARBA" id="ARBA00001541"/>
    </source>
</evidence>
<sequence length="1190" mass="130489">MREFLVGIGASAGGLESLSALFSSISSDLDLPYVVVQHLSPTHRSLLAQLIGRETSMRVVEIEDQVVPEPNTVYITPANWNLLYQKGRLRLVEPAREVSPKPSVNSFFASLAEQKGEDAVGIVLSGTGSDGASGIRAIKAAGGVTFAQDPSTARYSGMPQAAIDTDLVDFVLSPEDMARELTVLARSRGAITLPREEAPPSLKMLLGRTRQRTKIDFSGYKETTVWRRIARRMAANRVRTFDEYLALTRQRPEEIDRLSKDILISVTSFFRDREAFAALRNALAQVVRGKPEGADIRVWVAGCATGEEAYSIAFLLSDLLGPRVRNHGVQIFATDVDEEALSVARRGLYPAAAVADVDPEIVSRYFMVRGDHVEVSKAVREMVLFARQDLVQDPPFLRLDLVSCRNVLIYFNPTLQSQVLSVFHYALAPGGVLFLGRSESILPHQGLFEPLHKVGKLFRRSNAQVAPSLRSLGLFGVVREARAWRAGGASRDRHPAERLLAAAARAYLPPSLLVDGTLDIHYAHGEVGGLLEFPSGRPSHNVVRALRPELRAEVQMLIHRARQRQAPVHGAPRTLLVSGVLHTLRVAVHPVSPEGVGLAAGGGGGAEELFLVSFEPVGEWAAQVGHEDAGEQEGAAFKAMQEELVKNREHMRVLVEELQSLNEELQSLNEELQSSNEELQSLNEALESSNEELTTVNEELQVKAAQLSEANADLENIQSSAAIPILVVDEHLRVTRFNEAAARAFTLRPAALLRSVTEVAFEPPLDDVAGKLASVIRERRTHEEQIGDGRRWFQVRISPYLTATRAVRGAVLTFSDSTRLVMAERDLRESQERLLAVMHNSTAVITVKDTVGRYEFVNARFEALTGLAAAAVLGKTDEAVLSEGFAATCRDRELEVLRRRQAVTSEDLLTVGGRPRWYLAVRFPLHDQGRAVRAICTQLTDITERKEIEQVKSEFVSLMSHELRMPLTSIRGSLGLVAGGVAGEIGPRTRELVENALESAERVSRLVSDILDLERLESGRPGFTAETQEIAPILEQALLLGEELAREYGVTFRLVEPMRGAMARVDGERLGQAVESLLVNAAKFSPPGDEVRVEVSRHEGGMIRIGVSDRGRGIPESLRGRVFEKFAQMGGRDVREGREGREGREARQRGGAGLGLALAKAIVEAMGGRIGFHPNPHLGTTFYIDLPEAT</sequence>
<dbReference type="SMART" id="SM00387">
    <property type="entry name" value="HATPase_c"/>
    <property type="match status" value="1"/>
</dbReference>
<dbReference type="Pfam" id="PF13596">
    <property type="entry name" value="PAS_10"/>
    <property type="match status" value="1"/>
</dbReference>
<comment type="caution">
    <text evidence="13">The sequence shown here is derived from an EMBL/GenBank/DDBJ whole genome shotgun (WGS) entry which is preliminary data.</text>
</comment>
<feature type="domain" description="PAS" evidence="9">
    <location>
        <begin position="830"/>
        <end position="876"/>
    </location>
</feature>
<dbReference type="InterPro" id="IPR029063">
    <property type="entry name" value="SAM-dependent_MTases_sf"/>
</dbReference>
<feature type="domain" description="PAC" evidence="10">
    <location>
        <begin position="890"/>
        <end position="954"/>
    </location>
</feature>
<evidence type="ECO:0000256" key="4">
    <source>
        <dbReference type="ARBA" id="ARBA00022679"/>
    </source>
</evidence>
<keyword evidence="4 13" id="KW-0808">Transferase</keyword>
<dbReference type="SMART" id="SM00388">
    <property type="entry name" value="HisKA"/>
    <property type="match status" value="1"/>
</dbReference>
<dbReference type="STRING" id="1192034.CAP_8491"/>
<dbReference type="InterPro" id="IPR022641">
    <property type="entry name" value="CheR_N"/>
</dbReference>
<evidence type="ECO:0000256" key="3">
    <source>
        <dbReference type="ARBA" id="ARBA00022603"/>
    </source>
</evidence>
<dbReference type="Pfam" id="PF01739">
    <property type="entry name" value="CheR"/>
    <property type="match status" value="1"/>
</dbReference>
<dbReference type="SUPFAM" id="SSF55785">
    <property type="entry name" value="PYP-like sensor domain (PAS domain)"/>
    <property type="match status" value="2"/>
</dbReference>
<dbReference type="SUPFAM" id="SSF53335">
    <property type="entry name" value="S-adenosyl-L-methionine-dependent methyltransferases"/>
    <property type="match status" value="1"/>
</dbReference>
<dbReference type="Gene3D" id="3.30.565.10">
    <property type="entry name" value="Histidine kinase-like ATPase, C-terminal domain"/>
    <property type="match status" value="1"/>
</dbReference>
<reference evidence="13 14" key="1">
    <citation type="submission" date="2013-05" db="EMBL/GenBank/DDBJ databases">
        <title>Genome assembly of Chondromyces apiculatus DSM 436.</title>
        <authorList>
            <person name="Sharma G."/>
            <person name="Khatri I."/>
            <person name="Kaur C."/>
            <person name="Mayilraj S."/>
            <person name="Subramanian S."/>
        </authorList>
    </citation>
    <scope>NUCLEOTIDE SEQUENCE [LARGE SCALE GENOMIC DNA]</scope>
    <source>
        <strain evidence="13 14">DSM 436</strain>
    </source>
</reference>
<feature type="active site" evidence="6">
    <location>
        <position position="130"/>
    </location>
</feature>
<keyword evidence="7" id="KW-0175">Coiled coil</keyword>
<dbReference type="GO" id="GO:0005737">
    <property type="term" value="C:cytoplasm"/>
    <property type="evidence" value="ECO:0007669"/>
    <property type="project" value="InterPro"/>
</dbReference>
<dbReference type="Gene3D" id="1.10.287.130">
    <property type="match status" value="1"/>
</dbReference>
<dbReference type="GO" id="GO:0008983">
    <property type="term" value="F:protein-glutamate O-methyltransferase activity"/>
    <property type="evidence" value="ECO:0007669"/>
    <property type="project" value="UniProtKB-EC"/>
</dbReference>
<dbReference type="CDD" id="cd16434">
    <property type="entry name" value="CheB-CheR_fusion"/>
    <property type="match status" value="1"/>
</dbReference>
<dbReference type="GO" id="GO:0032259">
    <property type="term" value="P:methylation"/>
    <property type="evidence" value="ECO:0007669"/>
    <property type="project" value="UniProtKB-KW"/>
</dbReference>
<dbReference type="Proteomes" id="UP000019678">
    <property type="component" value="Unassembled WGS sequence"/>
</dbReference>
<dbReference type="InterPro" id="IPR036890">
    <property type="entry name" value="HATPase_C_sf"/>
</dbReference>
<dbReference type="PROSITE" id="PS50113">
    <property type="entry name" value="PAC"/>
    <property type="match status" value="1"/>
</dbReference>
<dbReference type="PRINTS" id="PR00996">
    <property type="entry name" value="CHERMTFRASE"/>
</dbReference>
<dbReference type="Pfam" id="PF02518">
    <property type="entry name" value="HATPase_c"/>
    <property type="match status" value="1"/>
</dbReference>
<dbReference type="InterPro" id="IPR035965">
    <property type="entry name" value="PAS-like_dom_sf"/>
</dbReference>
<feature type="active site" evidence="6">
    <location>
        <position position="38"/>
    </location>
</feature>
<comment type="catalytic activity">
    <reaction evidence="2">
        <text>L-glutamyl-[protein] + S-adenosyl-L-methionine = [protein]-L-glutamate 5-O-methyl ester + S-adenosyl-L-homocysteine</text>
        <dbReference type="Rhea" id="RHEA:24452"/>
        <dbReference type="Rhea" id="RHEA-COMP:10208"/>
        <dbReference type="Rhea" id="RHEA-COMP:10311"/>
        <dbReference type="ChEBI" id="CHEBI:29973"/>
        <dbReference type="ChEBI" id="CHEBI:57856"/>
        <dbReference type="ChEBI" id="CHEBI:59789"/>
        <dbReference type="ChEBI" id="CHEBI:82795"/>
        <dbReference type="EC" id="2.1.1.80"/>
    </reaction>
</comment>
<comment type="catalytic activity">
    <reaction evidence="1">
        <text>ATP + protein L-histidine = ADP + protein N-phospho-L-histidine.</text>
        <dbReference type="EC" id="2.7.13.3"/>
    </reaction>
</comment>
<evidence type="ECO:0000259" key="9">
    <source>
        <dbReference type="PROSITE" id="PS50112"/>
    </source>
</evidence>
<name>A0A017SW71_9BACT</name>
<dbReference type="PROSITE" id="PS50122">
    <property type="entry name" value="CHEB"/>
    <property type="match status" value="1"/>
</dbReference>
<dbReference type="SUPFAM" id="SSF47757">
    <property type="entry name" value="Chemotaxis receptor methyltransferase CheR, N-terminal domain"/>
    <property type="match status" value="1"/>
</dbReference>
<dbReference type="Gene3D" id="3.40.50.180">
    <property type="entry name" value="Methylesterase CheB, C-terminal domain"/>
    <property type="match status" value="1"/>
</dbReference>
<dbReference type="eggNOG" id="COG2201">
    <property type="taxonomic scope" value="Bacteria"/>
</dbReference>
<evidence type="ECO:0000313" key="13">
    <source>
        <dbReference type="EMBL" id="EYF01238.1"/>
    </source>
</evidence>
<dbReference type="eggNOG" id="COG5002">
    <property type="taxonomic scope" value="Bacteria"/>
</dbReference>
<dbReference type="InterPro" id="IPR022642">
    <property type="entry name" value="CheR_C"/>
</dbReference>
<dbReference type="SUPFAM" id="SSF47384">
    <property type="entry name" value="Homodimeric domain of signal transducing histidine kinase"/>
    <property type="match status" value="1"/>
</dbReference>
<keyword evidence="6" id="KW-0145">Chemotaxis</keyword>
<evidence type="ECO:0000256" key="6">
    <source>
        <dbReference type="PROSITE-ProRule" id="PRU00050"/>
    </source>
</evidence>
<proteinExistence type="predicted"/>
<evidence type="ECO:0000256" key="1">
    <source>
        <dbReference type="ARBA" id="ARBA00000085"/>
    </source>
</evidence>
<accession>A0A017SW71</accession>
<keyword evidence="6" id="KW-0378">Hydrolase</keyword>
<dbReference type="GO" id="GO:0000156">
    <property type="term" value="F:phosphorelay response regulator activity"/>
    <property type="evidence" value="ECO:0007669"/>
    <property type="project" value="InterPro"/>
</dbReference>
<dbReference type="CDD" id="cd00130">
    <property type="entry name" value="PAS"/>
    <property type="match status" value="1"/>
</dbReference>
<protein>
    <submittedName>
        <fullName evidence="13">Chemotaxis protein methyltransferase CheR</fullName>
    </submittedName>
</protein>
<dbReference type="GO" id="GO:0008984">
    <property type="term" value="F:protein-glutamate methylesterase activity"/>
    <property type="evidence" value="ECO:0007669"/>
    <property type="project" value="InterPro"/>
</dbReference>
<dbReference type="InterPro" id="IPR000014">
    <property type="entry name" value="PAS"/>
</dbReference>
<dbReference type="Pfam" id="PF08448">
    <property type="entry name" value="PAS_4"/>
    <property type="match status" value="1"/>
</dbReference>
<dbReference type="CDD" id="cd02440">
    <property type="entry name" value="AdoMet_MTases"/>
    <property type="match status" value="1"/>
</dbReference>
<dbReference type="CDD" id="cd00082">
    <property type="entry name" value="HisKA"/>
    <property type="match status" value="1"/>
</dbReference>
<dbReference type="Pfam" id="PF01339">
    <property type="entry name" value="CheB_methylest"/>
    <property type="match status" value="1"/>
</dbReference>
<feature type="domain" description="CheR-type methyltransferase" evidence="12">
    <location>
        <begin position="210"/>
        <end position="464"/>
    </location>
</feature>
<dbReference type="PANTHER" id="PTHR24422:SF27">
    <property type="entry name" value="PROTEIN-GLUTAMATE O-METHYLTRANSFERASE"/>
    <property type="match status" value="1"/>
</dbReference>
<evidence type="ECO:0000313" key="14">
    <source>
        <dbReference type="Proteomes" id="UP000019678"/>
    </source>
</evidence>
<dbReference type="PROSITE" id="PS50123">
    <property type="entry name" value="CHER"/>
    <property type="match status" value="1"/>
</dbReference>
<feature type="coiled-coil region" evidence="7">
    <location>
        <begin position="644"/>
        <end position="717"/>
    </location>
</feature>
<dbReference type="PANTHER" id="PTHR24422">
    <property type="entry name" value="CHEMOTAXIS PROTEIN METHYLTRANSFERASE"/>
    <property type="match status" value="1"/>
</dbReference>
<dbReference type="SUPFAM" id="SSF55874">
    <property type="entry name" value="ATPase domain of HSP90 chaperone/DNA topoisomerase II/histidine kinase"/>
    <property type="match status" value="1"/>
</dbReference>
<dbReference type="GO" id="GO:0000155">
    <property type="term" value="F:phosphorelay sensor kinase activity"/>
    <property type="evidence" value="ECO:0007669"/>
    <property type="project" value="InterPro"/>
</dbReference>
<evidence type="ECO:0000259" key="11">
    <source>
        <dbReference type="PROSITE" id="PS50122"/>
    </source>
</evidence>
<keyword evidence="5" id="KW-0949">S-adenosyl-L-methionine</keyword>
<dbReference type="InterPro" id="IPR003594">
    <property type="entry name" value="HATPase_dom"/>
</dbReference>
<dbReference type="SUPFAM" id="SSF52738">
    <property type="entry name" value="Methylesterase CheB, C-terminal domain"/>
    <property type="match status" value="1"/>
</dbReference>
<dbReference type="Pfam" id="PF03705">
    <property type="entry name" value="CheR_N"/>
    <property type="match status" value="1"/>
</dbReference>
<dbReference type="Pfam" id="PF00512">
    <property type="entry name" value="HisKA"/>
    <property type="match status" value="1"/>
</dbReference>
<evidence type="ECO:0000259" key="10">
    <source>
        <dbReference type="PROSITE" id="PS50113"/>
    </source>
</evidence>
<dbReference type="InterPro" id="IPR003661">
    <property type="entry name" value="HisK_dim/P_dom"/>
</dbReference>
<dbReference type="EMBL" id="ASRX01000085">
    <property type="protein sequence ID" value="EYF01238.1"/>
    <property type="molecule type" value="Genomic_DNA"/>
</dbReference>
<dbReference type="InterPro" id="IPR036097">
    <property type="entry name" value="HisK_dim/P_sf"/>
</dbReference>
<dbReference type="NCBIfam" id="TIGR00229">
    <property type="entry name" value="sensory_box"/>
    <property type="match status" value="1"/>
</dbReference>
<dbReference type="InterPro" id="IPR005467">
    <property type="entry name" value="His_kinase_dom"/>
</dbReference>
<dbReference type="Gene3D" id="3.30.450.20">
    <property type="entry name" value="PAS domain"/>
    <property type="match status" value="2"/>
</dbReference>
<dbReference type="InterPro" id="IPR036804">
    <property type="entry name" value="CheR_N_sf"/>
</dbReference>
<dbReference type="InterPro" id="IPR035909">
    <property type="entry name" value="CheB_C"/>
</dbReference>
<evidence type="ECO:0000256" key="5">
    <source>
        <dbReference type="ARBA" id="ARBA00022691"/>
    </source>
</evidence>
<keyword evidence="14" id="KW-1185">Reference proteome</keyword>
<dbReference type="Gene3D" id="1.10.155.10">
    <property type="entry name" value="Chemotaxis receptor methyltransferase CheR, N-terminal domain"/>
    <property type="match status" value="1"/>
</dbReference>
<dbReference type="SMART" id="SM00138">
    <property type="entry name" value="MeTrc"/>
    <property type="match status" value="1"/>
</dbReference>
<feature type="active site" evidence="6">
    <location>
        <position position="11"/>
    </location>
</feature>
<dbReference type="PROSITE" id="PS50109">
    <property type="entry name" value="HIS_KIN"/>
    <property type="match status" value="1"/>
</dbReference>
<dbReference type="Gene3D" id="3.40.50.150">
    <property type="entry name" value="Vaccinia Virus protein VP39"/>
    <property type="match status" value="1"/>
</dbReference>
<organism evidence="13 14">
    <name type="scientific">Chondromyces apiculatus DSM 436</name>
    <dbReference type="NCBI Taxonomy" id="1192034"/>
    <lineage>
        <taxon>Bacteria</taxon>
        <taxon>Pseudomonadati</taxon>
        <taxon>Myxococcota</taxon>
        <taxon>Polyangia</taxon>
        <taxon>Polyangiales</taxon>
        <taxon>Polyangiaceae</taxon>
        <taxon>Chondromyces</taxon>
    </lineage>
</organism>
<evidence type="ECO:0000259" key="12">
    <source>
        <dbReference type="PROSITE" id="PS50123"/>
    </source>
</evidence>
<dbReference type="InterPro" id="IPR000700">
    <property type="entry name" value="PAS-assoc_C"/>
</dbReference>
<evidence type="ECO:0000259" key="8">
    <source>
        <dbReference type="PROSITE" id="PS50109"/>
    </source>
</evidence>
<dbReference type="GO" id="GO:0006935">
    <property type="term" value="P:chemotaxis"/>
    <property type="evidence" value="ECO:0007669"/>
    <property type="project" value="UniProtKB-UniRule"/>
</dbReference>
<gene>
    <name evidence="13" type="ORF">CAP_8491</name>
</gene>
<feature type="domain" description="Histidine kinase" evidence="8">
    <location>
        <begin position="958"/>
        <end position="1190"/>
    </location>
</feature>
<evidence type="ECO:0000256" key="7">
    <source>
        <dbReference type="SAM" id="Coils"/>
    </source>
</evidence>
<dbReference type="eggNOG" id="COG1352">
    <property type="taxonomic scope" value="Bacteria"/>
</dbReference>
<dbReference type="InterPro" id="IPR013656">
    <property type="entry name" value="PAS_4"/>
</dbReference>
<dbReference type="SMART" id="SM00091">
    <property type="entry name" value="PAS"/>
    <property type="match status" value="2"/>
</dbReference>
<keyword evidence="3 13" id="KW-0489">Methyltransferase</keyword>
<dbReference type="AlphaFoldDB" id="A0A017SW71"/>
<dbReference type="InterPro" id="IPR050903">
    <property type="entry name" value="Bact_Chemotaxis_MeTrfase"/>
</dbReference>